<proteinExistence type="predicted"/>
<organism evidence="1 2">
    <name type="scientific">Mytilus coruscus</name>
    <name type="common">Sea mussel</name>
    <dbReference type="NCBI Taxonomy" id="42192"/>
    <lineage>
        <taxon>Eukaryota</taxon>
        <taxon>Metazoa</taxon>
        <taxon>Spiralia</taxon>
        <taxon>Lophotrochozoa</taxon>
        <taxon>Mollusca</taxon>
        <taxon>Bivalvia</taxon>
        <taxon>Autobranchia</taxon>
        <taxon>Pteriomorphia</taxon>
        <taxon>Mytilida</taxon>
        <taxon>Mytiloidea</taxon>
        <taxon>Mytilidae</taxon>
        <taxon>Mytilinae</taxon>
        <taxon>Mytilus</taxon>
    </lineage>
</organism>
<dbReference type="SUPFAM" id="SSF101898">
    <property type="entry name" value="NHL repeat"/>
    <property type="match status" value="1"/>
</dbReference>
<name>A0A6J8BB82_MYTCO</name>
<evidence type="ECO:0000313" key="2">
    <source>
        <dbReference type="Proteomes" id="UP000507470"/>
    </source>
</evidence>
<dbReference type="EMBL" id="CACVKT020003009">
    <property type="protein sequence ID" value="CAC5381188.1"/>
    <property type="molecule type" value="Genomic_DNA"/>
</dbReference>
<dbReference type="AlphaFoldDB" id="A0A6J8BB82"/>
<evidence type="ECO:0000313" key="1">
    <source>
        <dbReference type="EMBL" id="CAC5381188.1"/>
    </source>
</evidence>
<keyword evidence="2" id="KW-1185">Reference proteome</keyword>
<sequence length="180" mass="20648">MVVFVDSTERKIVESVVHKLKCYYNKYNDNNLFIGCPNNGKIIVADLLGRELGYLNIPGERFALTHDSIYAINEKENLVLCYDTYGNQKWITPDIVRDPLGIEVDFDGYAYVLRKHNTLHLIAPNGFRNSIVLNKTDGLENPDYIMCSVERYRINFFLAILSKSNNQAIAYHLAGFRFGD</sequence>
<reference evidence="1 2" key="1">
    <citation type="submission" date="2020-06" db="EMBL/GenBank/DDBJ databases">
        <authorList>
            <person name="Li R."/>
            <person name="Bekaert M."/>
        </authorList>
    </citation>
    <scope>NUCLEOTIDE SEQUENCE [LARGE SCALE GENOMIC DNA]</scope>
    <source>
        <strain evidence="2">wild</strain>
    </source>
</reference>
<protein>
    <submittedName>
        <fullName evidence="1">Uncharacterized protein</fullName>
    </submittedName>
</protein>
<dbReference type="OrthoDB" id="6111580at2759"/>
<dbReference type="Proteomes" id="UP000507470">
    <property type="component" value="Unassembled WGS sequence"/>
</dbReference>
<gene>
    <name evidence="1" type="ORF">MCOR_17094</name>
</gene>
<accession>A0A6J8BB82</accession>